<dbReference type="RefSeq" id="WP_107347795.1">
    <property type="nucleotide sequence ID" value="NZ_PYMH01000001.1"/>
</dbReference>
<dbReference type="GO" id="GO:0043565">
    <property type="term" value="F:sequence-specific DNA binding"/>
    <property type="evidence" value="ECO:0007669"/>
    <property type="project" value="TreeGrafter"/>
</dbReference>
<dbReference type="PROSITE" id="PS50931">
    <property type="entry name" value="HTH_LYSR"/>
    <property type="match status" value="1"/>
</dbReference>
<dbReference type="InterPro" id="IPR036388">
    <property type="entry name" value="WH-like_DNA-bd_sf"/>
</dbReference>
<dbReference type="PANTHER" id="PTHR30537">
    <property type="entry name" value="HTH-TYPE TRANSCRIPTIONAL REGULATOR"/>
    <property type="match status" value="1"/>
</dbReference>
<feature type="domain" description="HTH lysR-type" evidence="5">
    <location>
        <begin position="3"/>
        <end position="60"/>
    </location>
</feature>
<protein>
    <submittedName>
        <fullName evidence="6">LysR family transcriptional regulator</fullName>
    </submittedName>
</protein>
<dbReference type="SUPFAM" id="SSF46785">
    <property type="entry name" value="Winged helix' DNA-binding domain"/>
    <property type="match status" value="1"/>
</dbReference>
<keyword evidence="4" id="KW-0804">Transcription</keyword>
<dbReference type="Gene3D" id="1.10.10.10">
    <property type="entry name" value="Winged helix-like DNA-binding domain superfamily/Winged helix DNA-binding domain"/>
    <property type="match status" value="1"/>
</dbReference>
<reference evidence="6 7" key="1">
    <citation type="submission" date="2018-03" db="EMBL/GenBank/DDBJ databases">
        <title>Whole genome sequencing of Histamine producing bacteria.</title>
        <authorList>
            <person name="Butler K."/>
        </authorList>
    </citation>
    <scope>NUCLEOTIDE SEQUENCE [LARGE SCALE GENOMIC DNA]</scope>
    <source>
        <strain evidence="6 7">JCM 13586</strain>
    </source>
</reference>
<evidence type="ECO:0000259" key="5">
    <source>
        <dbReference type="PROSITE" id="PS50931"/>
    </source>
</evidence>
<organism evidence="6 7">
    <name type="scientific">Photobacterium lutimaris</name>
    <dbReference type="NCBI Taxonomy" id="388278"/>
    <lineage>
        <taxon>Bacteria</taxon>
        <taxon>Pseudomonadati</taxon>
        <taxon>Pseudomonadota</taxon>
        <taxon>Gammaproteobacteria</taxon>
        <taxon>Vibrionales</taxon>
        <taxon>Vibrionaceae</taxon>
        <taxon>Photobacterium</taxon>
    </lineage>
</organism>
<dbReference type="Pfam" id="PF00126">
    <property type="entry name" value="HTH_1"/>
    <property type="match status" value="1"/>
</dbReference>
<dbReference type="FunFam" id="1.10.10.10:FF:000001">
    <property type="entry name" value="LysR family transcriptional regulator"/>
    <property type="match status" value="1"/>
</dbReference>
<comment type="caution">
    <text evidence="6">The sequence shown here is derived from an EMBL/GenBank/DDBJ whole genome shotgun (WGS) entry which is preliminary data.</text>
</comment>
<accession>A0A2T3J593</accession>
<dbReference type="Pfam" id="PF03466">
    <property type="entry name" value="LysR_substrate"/>
    <property type="match status" value="1"/>
</dbReference>
<dbReference type="PANTHER" id="PTHR30537:SF20">
    <property type="entry name" value="TRANSCRIPTIONAL REGULATORY PROTEIN"/>
    <property type="match status" value="1"/>
</dbReference>
<keyword evidence="7" id="KW-1185">Reference proteome</keyword>
<dbReference type="AlphaFoldDB" id="A0A2T3J593"/>
<dbReference type="InterPro" id="IPR000847">
    <property type="entry name" value="LysR_HTH_N"/>
</dbReference>
<dbReference type="GO" id="GO:0003700">
    <property type="term" value="F:DNA-binding transcription factor activity"/>
    <property type="evidence" value="ECO:0007669"/>
    <property type="project" value="InterPro"/>
</dbReference>
<dbReference type="InterPro" id="IPR058163">
    <property type="entry name" value="LysR-type_TF_proteobact-type"/>
</dbReference>
<proteinExistence type="inferred from homology"/>
<evidence type="ECO:0000313" key="7">
    <source>
        <dbReference type="Proteomes" id="UP000241222"/>
    </source>
</evidence>
<evidence type="ECO:0000256" key="4">
    <source>
        <dbReference type="ARBA" id="ARBA00023163"/>
    </source>
</evidence>
<gene>
    <name evidence="6" type="ORF">C9I99_05470</name>
</gene>
<evidence type="ECO:0000256" key="1">
    <source>
        <dbReference type="ARBA" id="ARBA00009437"/>
    </source>
</evidence>
<evidence type="ECO:0000313" key="6">
    <source>
        <dbReference type="EMBL" id="PSU36441.1"/>
    </source>
</evidence>
<dbReference type="Proteomes" id="UP000241222">
    <property type="component" value="Unassembled WGS sequence"/>
</dbReference>
<keyword evidence="3" id="KW-0238">DNA-binding</keyword>
<keyword evidence="2" id="KW-0805">Transcription regulation</keyword>
<dbReference type="GO" id="GO:0006351">
    <property type="term" value="P:DNA-templated transcription"/>
    <property type="evidence" value="ECO:0007669"/>
    <property type="project" value="TreeGrafter"/>
</dbReference>
<dbReference type="OrthoDB" id="9786526at2"/>
<comment type="similarity">
    <text evidence="1">Belongs to the LysR transcriptional regulatory family.</text>
</comment>
<sequence>MTPKLSELELFVAVAETQSFSVAAERKGIAPSVVSRTIKNLEHSLQITLFNRTTRQVALTLEGRWLLEKSYTILDEHQNIQHYFSCAHEEPIGELTVDAATPFAIHAIAPLLPKLQSKYPKLRVNLVSNESNTELIGRNIDLAIRIGHLKDSSIRARKMGETQRGLYASPHYLEQFGVPELIEDLASHQCLGFMAFEHLNQWPLVDCSGKRFIVTNPIATSNNGETLKQMAINHFGIVCLSQFTAEHEVREGRLIPVLQPLWIRENIPVNAVYYSEQHQSIRLRAFIDFLVENLNWS</sequence>
<dbReference type="EMBL" id="PYMH01000001">
    <property type="protein sequence ID" value="PSU36441.1"/>
    <property type="molecule type" value="Genomic_DNA"/>
</dbReference>
<dbReference type="Gene3D" id="3.40.190.290">
    <property type="match status" value="1"/>
</dbReference>
<dbReference type="InterPro" id="IPR005119">
    <property type="entry name" value="LysR_subst-bd"/>
</dbReference>
<evidence type="ECO:0000256" key="3">
    <source>
        <dbReference type="ARBA" id="ARBA00023125"/>
    </source>
</evidence>
<name>A0A2T3J593_9GAMM</name>
<dbReference type="InterPro" id="IPR036390">
    <property type="entry name" value="WH_DNA-bd_sf"/>
</dbReference>
<dbReference type="SUPFAM" id="SSF53850">
    <property type="entry name" value="Periplasmic binding protein-like II"/>
    <property type="match status" value="1"/>
</dbReference>
<evidence type="ECO:0000256" key="2">
    <source>
        <dbReference type="ARBA" id="ARBA00023015"/>
    </source>
</evidence>